<evidence type="ECO:0000259" key="2">
    <source>
        <dbReference type="Pfam" id="PF07731"/>
    </source>
</evidence>
<dbReference type="EMBL" id="CP046171">
    <property type="protein sequence ID" value="QIS04358.1"/>
    <property type="molecule type" value="Genomic_DNA"/>
</dbReference>
<dbReference type="PANTHER" id="PTHR48267:SF1">
    <property type="entry name" value="BILIRUBIN OXIDASE"/>
    <property type="match status" value="1"/>
</dbReference>
<evidence type="ECO:0000259" key="3">
    <source>
        <dbReference type="Pfam" id="PF07732"/>
    </source>
</evidence>
<dbReference type="Pfam" id="PF07731">
    <property type="entry name" value="Cu-oxidase_2"/>
    <property type="match status" value="1"/>
</dbReference>
<sequence>MTARREALRLLAGAISGGLFHNGCGYGLVAAADVIPLPPGPFPLPGLPPPPVSAIGLRTPPLQPFLDSLPVPESIAADGALAVQSGLHRFHIELAPARTLGYGRDYLGPVLEAIAGEEASLSFSNEIGPHPLAADVDTTMQHATEHDRTNPRMTVHLHGAPTEPASDGHPLVDWRNGGTQKNTYGNRQEAATLWYHDHAMGMTRLNVYAGLAGAYLIRDRWDTGRFGNPLGLPAGEFEVPLVIQDRTFNPDGTLQARSTFLLPQGYNQAAMFGDVACVNGIVWPMMKVARGLYRFRIVQASNSRTYRFHFSNGMRFWVVGGDQGLLDAPVPTKSIRLGVGERADILVDFGDLRPGESVDLCNDEANSFGDAVFLVPALPTIMRFVADSSRGHAGPVPKLLRGAAGLPPRLPGLRTPDRVRTMTLLSHLDTARPGAVIPAMLSQNNLPFTTDDVEMIRPGTVEQWDIVNVTSIGHPVHLHLARFRIIGRQQFWAAAYLGAHLPLPAFGKRWNPSADRFVVAPQQPPAPWEEGWKDTVWVPTDTITRILVYWPSAEELGFDPDAPFLATADIEFSKHTMEHIRHPTPHHHRSPGKLIRGYVWHCHNLDHEDHDMMLPFRVTND</sequence>
<dbReference type="InterPro" id="IPR011706">
    <property type="entry name" value="Cu-oxidase_C"/>
</dbReference>
<dbReference type="Proteomes" id="UP000501705">
    <property type="component" value="Chromosome"/>
</dbReference>
<evidence type="ECO:0000313" key="4">
    <source>
        <dbReference type="EMBL" id="QIS04358.1"/>
    </source>
</evidence>
<protein>
    <submittedName>
        <fullName evidence="4">Multicopper oxidase domain-containing protein</fullName>
    </submittedName>
</protein>
<dbReference type="PANTHER" id="PTHR48267">
    <property type="entry name" value="CUPREDOXIN SUPERFAMILY PROTEIN"/>
    <property type="match status" value="1"/>
</dbReference>
<accession>A0A6G9XTX5</accession>
<feature type="domain" description="Plastocyanin-like" evidence="3">
    <location>
        <begin position="150"/>
        <end position="220"/>
    </location>
</feature>
<dbReference type="SUPFAM" id="SSF49503">
    <property type="entry name" value="Cupredoxins"/>
    <property type="match status" value="3"/>
</dbReference>
<evidence type="ECO:0000313" key="5">
    <source>
        <dbReference type="Proteomes" id="UP000501705"/>
    </source>
</evidence>
<gene>
    <name evidence="4" type="ORF">F5X71_20310</name>
</gene>
<reference evidence="4 5" key="1">
    <citation type="journal article" date="2019" name="ACS Chem. Biol.">
        <title>Identification and Mobilization of a Cryptic Antibiotic Biosynthesis Gene Locus from a Human-Pathogenic Nocardia Isolate.</title>
        <authorList>
            <person name="Herisse M."/>
            <person name="Ishida K."/>
            <person name="Porter J.L."/>
            <person name="Howden B."/>
            <person name="Hertweck C."/>
            <person name="Stinear T.P."/>
            <person name="Pidot S.J."/>
        </authorList>
    </citation>
    <scope>NUCLEOTIDE SEQUENCE [LARGE SCALE GENOMIC DNA]</scope>
    <source>
        <strain evidence="4 5">AUSMDU00024985</strain>
    </source>
</reference>
<feature type="domain" description="Plastocyanin-like" evidence="2">
    <location>
        <begin position="438"/>
        <end position="547"/>
    </location>
</feature>
<dbReference type="Pfam" id="PF07732">
    <property type="entry name" value="Cu-oxidase_3"/>
    <property type="match status" value="1"/>
</dbReference>
<dbReference type="AlphaFoldDB" id="A0A6G9XTX5"/>
<dbReference type="InterPro" id="IPR011707">
    <property type="entry name" value="Cu-oxidase-like_N"/>
</dbReference>
<dbReference type="Gene3D" id="2.60.40.420">
    <property type="entry name" value="Cupredoxins - blue copper proteins"/>
    <property type="match status" value="3"/>
</dbReference>
<proteinExistence type="inferred from homology"/>
<dbReference type="GO" id="GO:0016491">
    <property type="term" value="F:oxidoreductase activity"/>
    <property type="evidence" value="ECO:0007669"/>
    <property type="project" value="InterPro"/>
</dbReference>
<comment type="similarity">
    <text evidence="1">Belongs to the multicopper oxidase family.</text>
</comment>
<organism evidence="4 5">
    <name type="scientific">Nocardia brasiliensis</name>
    <dbReference type="NCBI Taxonomy" id="37326"/>
    <lineage>
        <taxon>Bacteria</taxon>
        <taxon>Bacillati</taxon>
        <taxon>Actinomycetota</taxon>
        <taxon>Actinomycetes</taxon>
        <taxon>Mycobacteriales</taxon>
        <taxon>Nocardiaceae</taxon>
        <taxon>Nocardia</taxon>
    </lineage>
</organism>
<name>A0A6G9XTX5_NOCBR</name>
<dbReference type="GO" id="GO:0005507">
    <property type="term" value="F:copper ion binding"/>
    <property type="evidence" value="ECO:0007669"/>
    <property type="project" value="InterPro"/>
</dbReference>
<dbReference type="RefSeq" id="WP_167463478.1">
    <property type="nucleotide sequence ID" value="NZ_CP046171.1"/>
</dbReference>
<dbReference type="InterPro" id="IPR008972">
    <property type="entry name" value="Cupredoxin"/>
</dbReference>
<dbReference type="InterPro" id="IPR045087">
    <property type="entry name" value="Cu-oxidase_fam"/>
</dbReference>
<evidence type="ECO:0000256" key="1">
    <source>
        <dbReference type="ARBA" id="ARBA00010609"/>
    </source>
</evidence>